<accession>A0A401SI59</accession>
<dbReference type="STRING" id="137246.A0A401SI59"/>
<feature type="region of interest" description="Disordered" evidence="2">
    <location>
        <begin position="253"/>
        <end position="287"/>
    </location>
</feature>
<dbReference type="PANTHER" id="PTHR44390:SF1">
    <property type="entry name" value="CENTROSOMAL PROTEIN OF 41 KDA"/>
    <property type="match status" value="1"/>
</dbReference>
<dbReference type="OrthoDB" id="70250at2759"/>
<dbReference type="EMBL" id="BEZZ01000283">
    <property type="protein sequence ID" value="GCC30087.1"/>
    <property type="molecule type" value="Genomic_DNA"/>
</dbReference>
<dbReference type="GO" id="GO:0060271">
    <property type="term" value="P:cilium assembly"/>
    <property type="evidence" value="ECO:0007669"/>
    <property type="project" value="TreeGrafter"/>
</dbReference>
<protein>
    <recommendedName>
        <fullName evidence="5">Centrosomal protein of 41 kDa</fullName>
    </recommendedName>
</protein>
<dbReference type="AlphaFoldDB" id="A0A401SI59"/>
<keyword evidence="1" id="KW-0963">Cytoplasm</keyword>
<dbReference type="PANTHER" id="PTHR44390">
    <property type="entry name" value="CENTROSOMAL PROTEIN OF 41 KDA"/>
    <property type="match status" value="1"/>
</dbReference>
<dbReference type="GO" id="GO:0036064">
    <property type="term" value="C:ciliary basal body"/>
    <property type="evidence" value="ECO:0007669"/>
    <property type="project" value="TreeGrafter"/>
</dbReference>
<evidence type="ECO:0000313" key="4">
    <source>
        <dbReference type="Proteomes" id="UP000287033"/>
    </source>
</evidence>
<organism evidence="3 4">
    <name type="scientific">Chiloscyllium punctatum</name>
    <name type="common">Brownbanded bambooshark</name>
    <name type="synonym">Hemiscyllium punctatum</name>
    <dbReference type="NCBI Taxonomy" id="137246"/>
    <lineage>
        <taxon>Eukaryota</taxon>
        <taxon>Metazoa</taxon>
        <taxon>Chordata</taxon>
        <taxon>Craniata</taxon>
        <taxon>Vertebrata</taxon>
        <taxon>Chondrichthyes</taxon>
        <taxon>Elasmobranchii</taxon>
        <taxon>Galeomorphii</taxon>
        <taxon>Galeoidea</taxon>
        <taxon>Orectolobiformes</taxon>
        <taxon>Hemiscylliidae</taxon>
        <taxon>Chiloscyllium</taxon>
    </lineage>
</organism>
<name>A0A401SI59_CHIPU</name>
<dbReference type="OMA" id="REEANSY"/>
<sequence length="287" mass="32370">MSVKSSIGNPEFLKKRVVPNPKYHYVRARIDTGHSLSKYMEKIEELRKNYRYKRDELFKRLKVTTFAQLVLQVASVNEQGERVFSEQQQEEGSHSVLSAPEPELLAIKDNEERHPMEVHQKSPIELISNEDSVEKPLSARSTLQRLDIVCLLVLFSVTAYNLDPVASLPSSRLCQACTHSTEGLKVVAQTFPEGLTTGSIPLSCQPPVFLPSRQRQSTPQELLRPAEDKLRFANDDLSKIQHYLDEILVPSNSPSSFSHLSSSRTQLKSSSSSVRAQTGSIQNKPWK</sequence>
<evidence type="ECO:0000256" key="1">
    <source>
        <dbReference type="ARBA" id="ARBA00022490"/>
    </source>
</evidence>
<dbReference type="Proteomes" id="UP000287033">
    <property type="component" value="Unassembled WGS sequence"/>
</dbReference>
<feature type="compositionally biased region" description="Polar residues" evidence="2">
    <location>
        <begin position="274"/>
        <end position="287"/>
    </location>
</feature>
<evidence type="ECO:0008006" key="5">
    <source>
        <dbReference type="Google" id="ProtNLM"/>
    </source>
</evidence>
<feature type="compositionally biased region" description="Low complexity" evidence="2">
    <location>
        <begin position="253"/>
        <end position="273"/>
    </location>
</feature>
<evidence type="ECO:0000256" key="2">
    <source>
        <dbReference type="SAM" id="MobiDB-lite"/>
    </source>
</evidence>
<evidence type="ECO:0000313" key="3">
    <source>
        <dbReference type="EMBL" id="GCC30087.1"/>
    </source>
</evidence>
<keyword evidence="4" id="KW-1185">Reference proteome</keyword>
<reference evidence="3 4" key="1">
    <citation type="journal article" date="2018" name="Nat. Ecol. Evol.">
        <title>Shark genomes provide insights into elasmobranch evolution and the origin of vertebrates.</title>
        <authorList>
            <person name="Hara Y"/>
            <person name="Yamaguchi K"/>
            <person name="Onimaru K"/>
            <person name="Kadota M"/>
            <person name="Koyanagi M"/>
            <person name="Keeley SD"/>
            <person name="Tatsumi K"/>
            <person name="Tanaka K"/>
            <person name="Motone F"/>
            <person name="Kageyama Y"/>
            <person name="Nozu R"/>
            <person name="Adachi N"/>
            <person name="Nishimura O"/>
            <person name="Nakagawa R"/>
            <person name="Tanegashima C"/>
            <person name="Kiyatake I"/>
            <person name="Matsumoto R"/>
            <person name="Murakumo K"/>
            <person name="Nishida K"/>
            <person name="Terakita A"/>
            <person name="Kuratani S"/>
            <person name="Sato K"/>
            <person name="Hyodo S Kuraku.S."/>
        </authorList>
    </citation>
    <scope>NUCLEOTIDE SEQUENCE [LARGE SCALE GENOMIC DNA]</scope>
</reference>
<comment type="caution">
    <text evidence="3">The sequence shown here is derived from an EMBL/GenBank/DDBJ whole genome shotgun (WGS) entry which is preliminary data.</text>
</comment>
<dbReference type="InterPro" id="IPR051889">
    <property type="entry name" value="CEP41"/>
</dbReference>
<gene>
    <name evidence="3" type="ORF">chiPu_0008531</name>
</gene>
<proteinExistence type="predicted"/>